<evidence type="ECO:0000313" key="6">
    <source>
        <dbReference type="Proteomes" id="UP001143362"/>
    </source>
</evidence>
<dbReference type="InterPro" id="IPR015815">
    <property type="entry name" value="HIBADH-related"/>
</dbReference>
<feature type="domain" description="3-hydroxyisobutyrate dehydrogenase-like NAD-binding" evidence="4">
    <location>
        <begin position="168"/>
        <end position="274"/>
    </location>
</feature>
<reference evidence="5" key="1">
    <citation type="submission" date="2019-02" db="EMBL/GenBank/DDBJ databases">
        <authorList>
            <person name="Li S.-H."/>
        </authorList>
    </citation>
    <scope>NUCLEOTIDE SEQUENCE</scope>
    <source>
        <strain evidence="5">IMCC14734</strain>
    </source>
</reference>
<evidence type="ECO:0000259" key="3">
    <source>
        <dbReference type="Pfam" id="PF03446"/>
    </source>
</evidence>
<dbReference type="Proteomes" id="UP001143362">
    <property type="component" value="Unassembled WGS sequence"/>
</dbReference>
<accession>A0ABT3TEB0</accession>
<evidence type="ECO:0000256" key="1">
    <source>
        <dbReference type="ARBA" id="ARBA00023002"/>
    </source>
</evidence>
<dbReference type="InterPro" id="IPR006115">
    <property type="entry name" value="6PGDH_NADP-bd"/>
</dbReference>
<dbReference type="Gene3D" id="1.10.1040.10">
    <property type="entry name" value="N-(1-d-carboxylethyl)-l-norvaline Dehydrogenase, domain 2"/>
    <property type="match status" value="1"/>
</dbReference>
<dbReference type="EMBL" id="SHNN01000001">
    <property type="protein sequence ID" value="MCX2980344.1"/>
    <property type="molecule type" value="Genomic_DNA"/>
</dbReference>
<organism evidence="5 6">
    <name type="scientific">Candidatus Litorirhabdus singularis</name>
    <dbReference type="NCBI Taxonomy" id="2518993"/>
    <lineage>
        <taxon>Bacteria</taxon>
        <taxon>Pseudomonadati</taxon>
        <taxon>Pseudomonadota</taxon>
        <taxon>Gammaproteobacteria</taxon>
        <taxon>Cellvibrionales</taxon>
        <taxon>Halieaceae</taxon>
        <taxon>Candidatus Litorirhabdus</taxon>
    </lineage>
</organism>
<dbReference type="InterPro" id="IPR013328">
    <property type="entry name" value="6PGD_dom2"/>
</dbReference>
<dbReference type="Pfam" id="PF14833">
    <property type="entry name" value="NAD_binding_11"/>
    <property type="match status" value="1"/>
</dbReference>
<name>A0ABT3TEB0_9GAMM</name>
<dbReference type="InterPro" id="IPR036291">
    <property type="entry name" value="NAD(P)-bd_dom_sf"/>
</dbReference>
<dbReference type="PIRSF" id="PIRSF000103">
    <property type="entry name" value="HIBADH"/>
    <property type="match status" value="1"/>
</dbReference>
<evidence type="ECO:0000256" key="2">
    <source>
        <dbReference type="ARBA" id="ARBA00023027"/>
    </source>
</evidence>
<gene>
    <name evidence="5" type="ORF">EYC98_05600</name>
</gene>
<dbReference type="Pfam" id="PF03446">
    <property type="entry name" value="NAD_binding_2"/>
    <property type="match status" value="1"/>
</dbReference>
<dbReference type="PANTHER" id="PTHR22981:SF7">
    <property type="entry name" value="3-HYDROXYISOBUTYRATE DEHYDROGENASE, MITOCHONDRIAL"/>
    <property type="match status" value="1"/>
</dbReference>
<evidence type="ECO:0000313" key="5">
    <source>
        <dbReference type="EMBL" id="MCX2980344.1"/>
    </source>
</evidence>
<keyword evidence="6" id="KW-1185">Reference proteome</keyword>
<dbReference type="SUPFAM" id="SSF48179">
    <property type="entry name" value="6-phosphogluconate dehydrogenase C-terminal domain-like"/>
    <property type="match status" value="1"/>
</dbReference>
<dbReference type="SUPFAM" id="SSF51735">
    <property type="entry name" value="NAD(P)-binding Rossmann-fold domains"/>
    <property type="match status" value="1"/>
</dbReference>
<dbReference type="InterPro" id="IPR029154">
    <property type="entry name" value="HIBADH-like_NADP-bd"/>
</dbReference>
<dbReference type="RefSeq" id="WP_279244321.1">
    <property type="nucleotide sequence ID" value="NZ_SHNN01000001.1"/>
</dbReference>
<evidence type="ECO:0000259" key="4">
    <source>
        <dbReference type="Pfam" id="PF14833"/>
    </source>
</evidence>
<sequence length="285" mass="29775">MADKKNVGYIGLGNIGKPSARHLVCDAFNAYVYDLMQPAVDELVALGAIASESPATMAQQCSHIGICVRDDNQVEELLYGEAGLLANANVGCIIAIHSTITQAGILKWAADGAEYGIHIIDAPITGGAQGAEAGTLCYMVGGDAEVVAAATEVFNTSADKVVHAGDIGTGIVLKLCNNLITYAEFMAMSEATRLAEAAGLSADILREVGKSNGVINENMHSFISNRNALSASCTEEQMAEFFGAFGKLGEKDLSCAIDSGKALGVSLPYTEKLQGDVYNLFLNKA</sequence>
<protein>
    <submittedName>
        <fullName evidence="5">NAD(P)-dependent oxidoreductase</fullName>
    </submittedName>
</protein>
<comment type="caution">
    <text evidence="5">The sequence shown here is derived from an EMBL/GenBank/DDBJ whole genome shotgun (WGS) entry which is preliminary data.</text>
</comment>
<dbReference type="PANTHER" id="PTHR22981">
    <property type="entry name" value="3-HYDROXYISOBUTYRATE DEHYDROGENASE-RELATED"/>
    <property type="match status" value="1"/>
</dbReference>
<keyword evidence="2" id="KW-0520">NAD</keyword>
<dbReference type="InterPro" id="IPR008927">
    <property type="entry name" value="6-PGluconate_DH-like_C_sf"/>
</dbReference>
<keyword evidence="1" id="KW-0560">Oxidoreductase</keyword>
<feature type="domain" description="6-phosphogluconate dehydrogenase NADP-binding" evidence="3">
    <location>
        <begin position="6"/>
        <end position="165"/>
    </location>
</feature>
<proteinExistence type="predicted"/>
<dbReference type="Gene3D" id="3.40.50.720">
    <property type="entry name" value="NAD(P)-binding Rossmann-like Domain"/>
    <property type="match status" value="1"/>
</dbReference>